<name>A0A0K1Q6U0_9BACT</name>
<organism evidence="2 3">
    <name type="scientific">Labilithrix luteola</name>
    <dbReference type="NCBI Taxonomy" id="1391654"/>
    <lineage>
        <taxon>Bacteria</taxon>
        <taxon>Pseudomonadati</taxon>
        <taxon>Myxococcota</taxon>
        <taxon>Polyangia</taxon>
        <taxon>Polyangiales</taxon>
        <taxon>Labilitrichaceae</taxon>
        <taxon>Labilithrix</taxon>
    </lineage>
</organism>
<evidence type="ECO:0000259" key="1">
    <source>
        <dbReference type="Pfam" id="PF01814"/>
    </source>
</evidence>
<reference evidence="2 3" key="1">
    <citation type="submission" date="2015-08" db="EMBL/GenBank/DDBJ databases">
        <authorList>
            <person name="Babu N.S."/>
            <person name="Beckwith C.J."/>
            <person name="Beseler K.G."/>
            <person name="Brison A."/>
            <person name="Carone J.V."/>
            <person name="Caskin T.P."/>
            <person name="Diamond M."/>
            <person name="Durham M.E."/>
            <person name="Foxe J.M."/>
            <person name="Go M."/>
            <person name="Henderson B.A."/>
            <person name="Jones I.B."/>
            <person name="McGettigan J.A."/>
            <person name="Micheletti S.J."/>
            <person name="Nasrallah M.E."/>
            <person name="Ortiz D."/>
            <person name="Piller C.R."/>
            <person name="Privatt S.R."/>
            <person name="Schneider S.L."/>
            <person name="Sharp S."/>
            <person name="Smith T.C."/>
            <person name="Stanton J.D."/>
            <person name="Ullery H.E."/>
            <person name="Wilson R.J."/>
            <person name="Serrano M.G."/>
            <person name="Buck G."/>
            <person name="Lee V."/>
            <person name="Wang Y."/>
            <person name="Carvalho R."/>
            <person name="Voegtly L."/>
            <person name="Shi R."/>
            <person name="Duckworth R."/>
            <person name="Johnson A."/>
            <person name="Loviza R."/>
            <person name="Walstead R."/>
            <person name="Shah Z."/>
            <person name="Kiflezghi M."/>
            <person name="Wade K."/>
            <person name="Ball S.L."/>
            <person name="Bradley K.W."/>
            <person name="Asai D.J."/>
            <person name="Bowman C.A."/>
            <person name="Russell D.A."/>
            <person name="Pope W.H."/>
            <person name="Jacobs-Sera D."/>
            <person name="Hendrix R.W."/>
            <person name="Hatfull G.F."/>
        </authorList>
    </citation>
    <scope>NUCLEOTIDE SEQUENCE [LARGE SCALE GENOMIC DNA]</scope>
    <source>
        <strain evidence="2 3">DSM 27648</strain>
    </source>
</reference>
<feature type="domain" description="Hemerythrin-like" evidence="1">
    <location>
        <begin position="14"/>
        <end position="99"/>
    </location>
</feature>
<dbReference type="Proteomes" id="UP000064967">
    <property type="component" value="Chromosome"/>
</dbReference>
<evidence type="ECO:0000313" key="2">
    <source>
        <dbReference type="EMBL" id="AKV01453.1"/>
    </source>
</evidence>
<dbReference type="Pfam" id="PF01814">
    <property type="entry name" value="Hemerythrin"/>
    <property type="match status" value="2"/>
</dbReference>
<feature type="domain" description="Hemerythrin-like" evidence="1">
    <location>
        <begin position="102"/>
        <end position="168"/>
    </location>
</feature>
<sequence length="173" mass="19672">MLFTIGRKRHSEELVDLLLACHGRIRSFLEIAVSIGERPNVSEDEVADGSARVQRYFSEALPLHVEDEEQGVLPRLHGRSPDLDRALERMSEEHDRHVRPVRRLCELCAALRSEPGAAIVRVELAGVARRLRAELEPHLEAEELLVFPAIRSLLTVEEQQAIVRELRARRQAP</sequence>
<keyword evidence="3" id="KW-1185">Reference proteome</keyword>
<proteinExistence type="predicted"/>
<dbReference type="CDD" id="cd12108">
    <property type="entry name" value="Hr-like"/>
    <property type="match status" value="1"/>
</dbReference>
<dbReference type="Gene3D" id="1.20.120.520">
    <property type="entry name" value="nmb1532 protein domain like"/>
    <property type="match status" value="1"/>
</dbReference>
<accession>A0A0K1Q6U0</accession>
<gene>
    <name evidence="2" type="ORF">AKJ09_08116</name>
</gene>
<protein>
    <recommendedName>
        <fullName evidence="1">Hemerythrin-like domain-containing protein</fullName>
    </recommendedName>
</protein>
<dbReference type="EMBL" id="CP012333">
    <property type="protein sequence ID" value="AKV01453.1"/>
    <property type="molecule type" value="Genomic_DNA"/>
</dbReference>
<evidence type="ECO:0000313" key="3">
    <source>
        <dbReference type="Proteomes" id="UP000064967"/>
    </source>
</evidence>
<dbReference type="KEGG" id="llu:AKJ09_08116"/>
<dbReference type="AlphaFoldDB" id="A0A0K1Q6U0"/>
<dbReference type="InterPro" id="IPR012312">
    <property type="entry name" value="Hemerythrin-like"/>
</dbReference>